<evidence type="ECO:0000313" key="3">
    <source>
        <dbReference type="EMBL" id="KAE9522198.1"/>
    </source>
</evidence>
<dbReference type="OrthoDB" id="6590585at2759"/>
<dbReference type="AlphaFoldDB" id="A0A6G0SVL4"/>
<dbReference type="PANTHER" id="PTHR46599:SF3">
    <property type="entry name" value="PIGGYBAC TRANSPOSABLE ELEMENT-DERIVED PROTEIN 4"/>
    <property type="match status" value="1"/>
</dbReference>
<feature type="domain" description="PiggyBac transposable element-derived protein" evidence="2">
    <location>
        <begin position="99"/>
        <end position="458"/>
    </location>
</feature>
<evidence type="ECO:0000259" key="2">
    <source>
        <dbReference type="Pfam" id="PF13843"/>
    </source>
</evidence>
<comment type="caution">
    <text evidence="3">The sequence shown here is derived from an EMBL/GenBank/DDBJ whole genome shotgun (WGS) entry which is preliminary data.</text>
</comment>
<keyword evidence="4" id="KW-1185">Reference proteome</keyword>
<dbReference type="PANTHER" id="PTHR46599">
    <property type="entry name" value="PIGGYBAC TRANSPOSABLE ELEMENT-DERIVED PROTEIN 4"/>
    <property type="match status" value="1"/>
</dbReference>
<feature type="compositionally biased region" description="Acidic residues" evidence="1">
    <location>
        <begin position="12"/>
        <end position="34"/>
    </location>
</feature>
<evidence type="ECO:0000313" key="4">
    <source>
        <dbReference type="Proteomes" id="UP000475862"/>
    </source>
</evidence>
<protein>
    <recommendedName>
        <fullName evidence="2">PiggyBac transposable element-derived protein domain-containing protein</fullName>
    </recommendedName>
</protein>
<sequence length="565" mass="65393">MSSKSHNNLNVDDIERELENSDTEFENYDSDSDPEYLMSDGESDSNDEEVVAHGDPVIDFLEEDWSNTVLNLRRVDFTGKSAGLLHEIVIEDSTNILKPIDVFFSIIDNDILLLMCNETNRYAHQRLNSGPVRRSSRMSRWKDVDIDEMKKFLGVLMFSGVVVFPTYESYWKKDSLYYHELFHKIGMSYNRFIIILRCWHFVDNNIARDNTDRLYKIKPLMDMIFQKTQNLYTPGDTLVVDESMIAFRGRLLFRQYNPSKSHKYGIKMYKLCTPEGFTWASSIYCVTGPTLGTLDKPGTVVVNLADSLLDEGRLIITDNFYTSVPLAEYLYGRKTDLCGTLRKNRKWLPVDVKDKKLKKGQVIARQKEFITILKWHDKRDVLILSTCHGDQFQNTGKTDRKGNTITKPKMILDYNNTKQGIDVSDQLSSYYNPQRKSLVWYKKVAMELLFGITVVNSMIIFNKQVNKKLTLLSFTESLSRSILCTEVTDKSESVNIQKNISMHFLEQFDRQNGKMQRKRCHGCYSNLREDGQLSAEEAGKKAKKVNTHCKVCGHAYCLICYNKIH</sequence>
<accession>A0A6G0SVL4</accession>
<evidence type="ECO:0000256" key="1">
    <source>
        <dbReference type="SAM" id="MobiDB-lite"/>
    </source>
</evidence>
<proteinExistence type="predicted"/>
<dbReference type="Proteomes" id="UP000475862">
    <property type="component" value="Unassembled WGS sequence"/>
</dbReference>
<dbReference type="InterPro" id="IPR029526">
    <property type="entry name" value="PGBD"/>
</dbReference>
<feature type="compositionally biased region" description="Polar residues" evidence="1">
    <location>
        <begin position="1"/>
        <end position="10"/>
    </location>
</feature>
<name>A0A6G0SVL4_APHGL</name>
<feature type="region of interest" description="Disordered" evidence="1">
    <location>
        <begin position="1"/>
        <end position="49"/>
    </location>
</feature>
<dbReference type="EMBL" id="VYZN01001597">
    <property type="protein sequence ID" value="KAE9522198.1"/>
    <property type="molecule type" value="Genomic_DNA"/>
</dbReference>
<organism evidence="3 4">
    <name type="scientific">Aphis glycines</name>
    <name type="common">Soybean aphid</name>
    <dbReference type="NCBI Taxonomy" id="307491"/>
    <lineage>
        <taxon>Eukaryota</taxon>
        <taxon>Metazoa</taxon>
        <taxon>Ecdysozoa</taxon>
        <taxon>Arthropoda</taxon>
        <taxon>Hexapoda</taxon>
        <taxon>Insecta</taxon>
        <taxon>Pterygota</taxon>
        <taxon>Neoptera</taxon>
        <taxon>Paraneoptera</taxon>
        <taxon>Hemiptera</taxon>
        <taxon>Sternorrhyncha</taxon>
        <taxon>Aphidomorpha</taxon>
        <taxon>Aphidoidea</taxon>
        <taxon>Aphididae</taxon>
        <taxon>Aphidini</taxon>
        <taxon>Aphis</taxon>
        <taxon>Aphis</taxon>
    </lineage>
</organism>
<gene>
    <name evidence="3" type="ORF">AGLY_017458</name>
</gene>
<dbReference type="Pfam" id="PF13843">
    <property type="entry name" value="DDE_Tnp_1_7"/>
    <property type="match status" value="1"/>
</dbReference>
<reference evidence="3 4" key="1">
    <citation type="submission" date="2019-08" db="EMBL/GenBank/DDBJ databases">
        <title>The genome of the soybean aphid Biotype 1, its phylome, world population structure and adaptation to the North American continent.</title>
        <authorList>
            <person name="Giordano R."/>
            <person name="Donthu R.K."/>
            <person name="Hernandez A.G."/>
            <person name="Wright C.L."/>
            <person name="Zimin A.V."/>
        </authorList>
    </citation>
    <scope>NUCLEOTIDE SEQUENCE [LARGE SCALE GENOMIC DNA]</scope>
    <source>
        <tissue evidence="3">Whole aphids</tissue>
    </source>
</reference>